<organism evidence="1 2">
    <name type="scientific">Tritrichomonas musculus</name>
    <dbReference type="NCBI Taxonomy" id="1915356"/>
    <lineage>
        <taxon>Eukaryota</taxon>
        <taxon>Metamonada</taxon>
        <taxon>Parabasalia</taxon>
        <taxon>Tritrichomonadida</taxon>
        <taxon>Tritrichomonadidae</taxon>
        <taxon>Tritrichomonas</taxon>
    </lineage>
</organism>
<name>A0ABR2KI37_9EUKA</name>
<protein>
    <submittedName>
        <fullName evidence="1">Uncharacterized protein</fullName>
    </submittedName>
</protein>
<sequence length="317" mass="36619">MKTFSSNLLKNLLNNQKLILLNQLKTPFLNLLKKKANEVFEDITSMFPDQYIQYKNDLKDKVDQSVIESFQNQCKQLVIPYIFNQIIVDNKNEINNFFDNQTSESLRSVNIEDFLHKYPGEASQSFYDQLKSVCENLTSCEEYNKQLNNIQTTITNEIKLKYQDKCQKCPPYPRDLEEARKAGQNGNEVIIFPINANGKCAQFQVTENDELTIKGMTCKLIIRETNNNLTDIVDQKVSSIKASIDVRNMVIKPDAEILQYRETSKTKVLRSRRYKHFTDILRITLPEPFCFTDGTNTYENGSYGQAVAVKPIAFLIS</sequence>
<gene>
    <name evidence="1" type="ORF">M9Y10_035519</name>
</gene>
<accession>A0ABR2KI37</accession>
<proteinExistence type="predicted"/>
<keyword evidence="2" id="KW-1185">Reference proteome</keyword>
<evidence type="ECO:0000313" key="2">
    <source>
        <dbReference type="Proteomes" id="UP001470230"/>
    </source>
</evidence>
<evidence type="ECO:0000313" key="1">
    <source>
        <dbReference type="EMBL" id="KAK8890734.1"/>
    </source>
</evidence>
<dbReference type="Proteomes" id="UP001470230">
    <property type="component" value="Unassembled WGS sequence"/>
</dbReference>
<reference evidence="1 2" key="1">
    <citation type="submission" date="2024-04" db="EMBL/GenBank/DDBJ databases">
        <title>Tritrichomonas musculus Genome.</title>
        <authorList>
            <person name="Alves-Ferreira E."/>
            <person name="Grigg M."/>
            <person name="Lorenzi H."/>
            <person name="Galac M."/>
        </authorList>
    </citation>
    <scope>NUCLEOTIDE SEQUENCE [LARGE SCALE GENOMIC DNA]</scope>
    <source>
        <strain evidence="1 2">EAF2021</strain>
    </source>
</reference>
<dbReference type="EMBL" id="JAPFFF010000005">
    <property type="protein sequence ID" value="KAK8890734.1"/>
    <property type="molecule type" value="Genomic_DNA"/>
</dbReference>
<comment type="caution">
    <text evidence="1">The sequence shown here is derived from an EMBL/GenBank/DDBJ whole genome shotgun (WGS) entry which is preliminary data.</text>
</comment>